<dbReference type="Gene3D" id="2.60.40.1180">
    <property type="entry name" value="Golgi alpha-mannosidase II"/>
    <property type="match status" value="1"/>
</dbReference>
<evidence type="ECO:0000256" key="3">
    <source>
        <dbReference type="ARBA" id="ARBA00022729"/>
    </source>
</evidence>
<dbReference type="InterPro" id="IPR052052">
    <property type="entry name" value="Polysaccharide_Lyase_9"/>
</dbReference>
<protein>
    <submittedName>
        <fullName evidence="7">DUF1565 domain-containing protein</fullName>
    </submittedName>
</protein>
<dbReference type="InterPro" id="IPR049169">
    <property type="entry name" value="Glyco_hydro_120_ins"/>
</dbReference>
<keyword evidence="3" id="KW-0732">Signal</keyword>
<evidence type="ECO:0000259" key="5">
    <source>
        <dbReference type="Pfam" id="PF13229"/>
    </source>
</evidence>
<evidence type="ECO:0000259" key="4">
    <source>
        <dbReference type="Pfam" id="PF07602"/>
    </source>
</evidence>
<reference evidence="7" key="1">
    <citation type="journal article" date="2021" name="PeerJ">
        <title>Extensive microbial diversity within the chicken gut microbiome revealed by metagenomics and culture.</title>
        <authorList>
            <person name="Gilroy R."/>
            <person name="Ravi A."/>
            <person name="Getino M."/>
            <person name="Pursley I."/>
            <person name="Horton D.L."/>
            <person name="Alikhan N.F."/>
            <person name="Baker D."/>
            <person name="Gharbi K."/>
            <person name="Hall N."/>
            <person name="Watson M."/>
            <person name="Adriaenssens E.M."/>
            <person name="Foster-Nyarko E."/>
            <person name="Jarju S."/>
            <person name="Secka A."/>
            <person name="Antonio M."/>
            <person name="Oren A."/>
            <person name="Chaudhuri R.R."/>
            <person name="La Ragione R."/>
            <person name="Hildebrand F."/>
            <person name="Pallen M.J."/>
        </authorList>
    </citation>
    <scope>NUCLEOTIDE SEQUENCE</scope>
    <source>
        <strain evidence="7">USAMLcec3-2134</strain>
    </source>
</reference>
<evidence type="ECO:0000256" key="1">
    <source>
        <dbReference type="ARBA" id="ARBA00004613"/>
    </source>
</evidence>
<feature type="domain" description="DUF1565" evidence="4">
    <location>
        <begin position="10"/>
        <end position="49"/>
    </location>
</feature>
<keyword evidence="2" id="KW-0964">Secreted</keyword>
<dbReference type="Proteomes" id="UP000886883">
    <property type="component" value="Unassembled WGS sequence"/>
</dbReference>
<dbReference type="InterPro" id="IPR012334">
    <property type="entry name" value="Pectin_lyas_fold"/>
</dbReference>
<feature type="domain" description="Glycoside hydrolase 120 insertion" evidence="6">
    <location>
        <begin position="82"/>
        <end position="205"/>
    </location>
</feature>
<name>A0A9D2MSJ8_9FIRM</name>
<dbReference type="InterPro" id="IPR011459">
    <property type="entry name" value="DUF1565"/>
</dbReference>
<gene>
    <name evidence="7" type="ORF">H9763_09255</name>
</gene>
<organism evidence="7 8">
    <name type="scientific">Candidatus Eisenbergiella merdigallinarum</name>
    <dbReference type="NCBI Taxonomy" id="2838552"/>
    <lineage>
        <taxon>Bacteria</taxon>
        <taxon>Bacillati</taxon>
        <taxon>Bacillota</taxon>
        <taxon>Clostridia</taxon>
        <taxon>Lachnospirales</taxon>
        <taxon>Lachnospiraceae</taxon>
        <taxon>Eisenbergiella</taxon>
    </lineage>
</organism>
<accession>A0A9D2MSJ8</accession>
<evidence type="ECO:0000313" key="8">
    <source>
        <dbReference type="Proteomes" id="UP000886883"/>
    </source>
</evidence>
<dbReference type="GO" id="GO:0005576">
    <property type="term" value="C:extracellular region"/>
    <property type="evidence" value="ECO:0007669"/>
    <property type="project" value="UniProtKB-SubCell"/>
</dbReference>
<dbReference type="GO" id="GO:0016837">
    <property type="term" value="F:carbon-oxygen lyase activity, acting on polysaccharides"/>
    <property type="evidence" value="ECO:0007669"/>
    <property type="project" value="TreeGrafter"/>
</dbReference>
<dbReference type="Pfam" id="PF13229">
    <property type="entry name" value="Beta_helix"/>
    <property type="match status" value="1"/>
</dbReference>
<comment type="caution">
    <text evidence="7">The sequence shown here is derived from an EMBL/GenBank/DDBJ whole genome shotgun (WGS) entry which is preliminary data.</text>
</comment>
<proteinExistence type="predicted"/>
<dbReference type="PANTHER" id="PTHR40088">
    <property type="entry name" value="PECTATE LYASE (EUROFUNG)"/>
    <property type="match status" value="1"/>
</dbReference>
<dbReference type="InterPro" id="IPR039448">
    <property type="entry name" value="Beta_helix"/>
</dbReference>
<dbReference type="Pfam" id="PF07602">
    <property type="entry name" value="DUF1565"/>
    <property type="match status" value="1"/>
</dbReference>
<reference evidence="7" key="2">
    <citation type="submission" date="2021-04" db="EMBL/GenBank/DDBJ databases">
        <authorList>
            <person name="Gilroy R."/>
        </authorList>
    </citation>
    <scope>NUCLEOTIDE SEQUENCE</scope>
    <source>
        <strain evidence="7">USAMLcec3-2134</strain>
    </source>
</reference>
<evidence type="ECO:0000313" key="7">
    <source>
        <dbReference type="EMBL" id="HJB91631.1"/>
    </source>
</evidence>
<dbReference type="AlphaFoldDB" id="A0A9D2MSJ8"/>
<dbReference type="PANTHER" id="PTHR40088:SF2">
    <property type="entry name" value="SECRETED SUGAR HYDROLASE"/>
    <property type="match status" value="1"/>
</dbReference>
<dbReference type="Gene3D" id="2.160.20.10">
    <property type="entry name" value="Single-stranded right-handed beta-helix, Pectin lyase-like"/>
    <property type="match status" value="1"/>
</dbReference>
<comment type="subcellular location">
    <subcellularLocation>
        <location evidence="1">Secreted</location>
    </subcellularLocation>
</comment>
<dbReference type="SUPFAM" id="SSF51126">
    <property type="entry name" value="Pectin lyase-like"/>
    <property type="match status" value="1"/>
</dbReference>
<evidence type="ECO:0000256" key="2">
    <source>
        <dbReference type="ARBA" id="ARBA00022525"/>
    </source>
</evidence>
<evidence type="ECO:0000259" key="6">
    <source>
        <dbReference type="Pfam" id="PF21258"/>
    </source>
</evidence>
<dbReference type="InterPro" id="IPR011050">
    <property type="entry name" value="Pectin_lyase_fold/virulence"/>
</dbReference>
<dbReference type="Pfam" id="PF21258">
    <property type="entry name" value="Glyco_hydro_120_ins"/>
    <property type="match status" value="1"/>
</dbReference>
<sequence length="656" mass="73820">MSNKVYHVSIDGCDSWEGTRQRPLRTISRAARLAQPGDTVTVHEGEYREWVKPEQGGLSDSCRIVYQAAPGERVVNKGSETVSGWEPLGEQVWKVTIPNCIFGNFNPYHETLGGDWFLYPDCGTLHRGEVYVNGRSLYEAGSLEEVRNPHPRTQCPYPIWWQEFKRPIPNRDQTLYQWYCETNEEYTTIYANFQGTDPNCAQTEINVRPCCFYPEKEGLNYITVRGFEMAHAATAWAPPTGNQTGMTGPHWGKGWIIENNILHDSKCCAISIGRDGRFGDNLFTNTRRKSGHRYQSEAVFRALQMGWSRESVGSHIIRNNEIYNCGQCGIVGHLGCVFSEISGNHIHHIAMKQEFFGHEIAGIKLHAAIDVSIHRNNIHDCTLGTWLDWEAQGARVSKNLYYNNERDLMVEVTHGPCLVDNNIFASGYNLENAAQGGAYINNLFTGIIHRYSVTDRATPYHFPHSTQIAGYSCVLGGDDRLYNNVFTAKPSGNPKHTSGTVSYDGAPDSGDLFCKNIREERDRCGDGDFDLYLRCPQPAFIDHNCYFNGARHFDKELHPFMGTLDPGILISEADDGTYLEWNVEKELVKIPATRCSTESLGVVRIPDASYEAPDGGPVSLDTDYFDLPRQYGCPVGPIADIQPGFNRIRVWNKGKL</sequence>
<feature type="domain" description="Right handed beta helix" evidence="5">
    <location>
        <begin position="253"/>
        <end position="424"/>
    </location>
</feature>
<dbReference type="InterPro" id="IPR013780">
    <property type="entry name" value="Glyco_hydro_b"/>
</dbReference>
<dbReference type="EMBL" id="DWXE01000038">
    <property type="protein sequence ID" value="HJB91631.1"/>
    <property type="molecule type" value="Genomic_DNA"/>
</dbReference>